<evidence type="ECO:0000313" key="2">
    <source>
        <dbReference type="Proteomes" id="UP001151079"/>
    </source>
</evidence>
<keyword evidence="2" id="KW-1185">Reference proteome</keyword>
<dbReference type="EMBL" id="JAOZEW010000026">
    <property type="protein sequence ID" value="MCV9930053.1"/>
    <property type="molecule type" value="Genomic_DNA"/>
</dbReference>
<accession>A0A9X2ZLX1</accession>
<dbReference type="RefSeq" id="WP_264208134.1">
    <property type="nucleotide sequence ID" value="NZ_JAOZEW010000026.1"/>
</dbReference>
<organism evidence="1 2">
    <name type="scientific">Flavobacterium shii</name>
    <dbReference type="NCBI Taxonomy" id="2987687"/>
    <lineage>
        <taxon>Bacteria</taxon>
        <taxon>Pseudomonadati</taxon>
        <taxon>Bacteroidota</taxon>
        <taxon>Flavobacteriia</taxon>
        <taxon>Flavobacteriales</taxon>
        <taxon>Flavobacteriaceae</taxon>
        <taxon>Flavobacterium</taxon>
    </lineage>
</organism>
<evidence type="ECO:0000313" key="1">
    <source>
        <dbReference type="EMBL" id="MCV9930053.1"/>
    </source>
</evidence>
<dbReference type="Proteomes" id="UP001151079">
    <property type="component" value="Unassembled WGS sequence"/>
</dbReference>
<comment type="caution">
    <text evidence="1">The sequence shown here is derived from an EMBL/GenBank/DDBJ whole genome shotgun (WGS) entry which is preliminary data.</text>
</comment>
<reference evidence="1" key="1">
    <citation type="submission" date="2022-10" db="EMBL/GenBank/DDBJ databases">
        <title>Two novel species of Flavobacterium.</title>
        <authorList>
            <person name="Liu Q."/>
            <person name="Xin Y.-H."/>
        </authorList>
    </citation>
    <scope>NUCLEOTIDE SEQUENCE</scope>
    <source>
        <strain evidence="1">LS1R49</strain>
    </source>
</reference>
<dbReference type="AlphaFoldDB" id="A0A9X2ZLX1"/>
<protein>
    <submittedName>
        <fullName evidence="1">Uncharacterized protein</fullName>
    </submittedName>
</protein>
<proteinExistence type="predicted"/>
<gene>
    <name evidence="1" type="ORF">OIU83_20500</name>
</gene>
<sequence>MLKNILKLEGTQELTKKEQKSINGAGACPTGTVTICCPDTGCVCAPKGSSCMV</sequence>
<name>A0A9X2ZLX1_9FLAO</name>